<dbReference type="EMBL" id="SSOB01000043">
    <property type="protein sequence ID" value="THF74237.1"/>
    <property type="molecule type" value="Genomic_DNA"/>
</dbReference>
<dbReference type="Pfam" id="PF00571">
    <property type="entry name" value="CBS"/>
    <property type="match status" value="2"/>
</dbReference>
<dbReference type="InterPro" id="IPR000644">
    <property type="entry name" value="CBS_dom"/>
</dbReference>
<dbReference type="Gene3D" id="3.10.580.10">
    <property type="entry name" value="CBS-domain"/>
    <property type="match status" value="1"/>
</dbReference>
<name>A0A4S4BI17_9BACL</name>
<sequence length="145" mass="15691">MRKVADIMSRDCRCVAPDDSLYECAILMRDYDIGFVPVLDGRKLLGVVTDRDLVIRGYAGKHSGSEKVAKTMTEKAETISPHLSVDEAAALMASRQIRRLPVVENGELVGIVSLGDLAKRDIFASEAGVALGAIAGSNEHFVPYQ</sequence>
<dbReference type="AlphaFoldDB" id="A0A4S4BI17"/>
<dbReference type="Proteomes" id="UP000310636">
    <property type="component" value="Unassembled WGS sequence"/>
</dbReference>
<organism evidence="4 5">
    <name type="scientific">Cohnella fermenti</name>
    <dbReference type="NCBI Taxonomy" id="2565925"/>
    <lineage>
        <taxon>Bacteria</taxon>
        <taxon>Bacillati</taxon>
        <taxon>Bacillota</taxon>
        <taxon>Bacilli</taxon>
        <taxon>Bacillales</taxon>
        <taxon>Paenibacillaceae</taxon>
        <taxon>Cohnella</taxon>
    </lineage>
</organism>
<evidence type="ECO:0000256" key="1">
    <source>
        <dbReference type="ARBA" id="ARBA00023122"/>
    </source>
</evidence>
<evidence type="ECO:0000313" key="4">
    <source>
        <dbReference type="EMBL" id="THF74237.1"/>
    </source>
</evidence>
<keyword evidence="5" id="KW-1185">Reference proteome</keyword>
<dbReference type="RefSeq" id="WP_136372768.1">
    <property type="nucleotide sequence ID" value="NZ_SSOB01000043.1"/>
</dbReference>
<dbReference type="PANTHER" id="PTHR43080:SF2">
    <property type="entry name" value="CBS DOMAIN-CONTAINING PROTEIN"/>
    <property type="match status" value="1"/>
</dbReference>
<comment type="caution">
    <text evidence="4">The sequence shown here is derived from an EMBL/GenBank/DDBJ whole genome shotgun (WGS) entry which is preliminary data.</text>
</comment>
<feature type="domain" description="CBS" evidence="3">
    <location>
        <begin position="8"/>
        <end position="66"/>
    </location>
</feature>
<dbReference type="InterPro" id="IPR051257">
    <property type="entry name" value="Diverse_CBS-Domain"/>
</dbReference>
<dbReference type="SUPFAM" id="SSF54631">
    <property type="entry name" value="CBS-domain pair"/>
    <property type="match status" value="1"/>
</dbReference>
<dbReference type="PROSITE" id="PS51371">
    <property type="entry name" value="CBS"/>
    <property type="match status" value="2"/>
</dbReference>
<dbReference type="InterPro" id="IPR046342">
    <property type="entry name" value="CBS_dom_sf"/>
</dbReference>
<dbReference type="CDD" id="cd04622">
    <property type="entry name" value="CBS_pair_HRP1_like"/>
    <property type="match status" value="1"/>
</dbReference>
<dbReference type="OrthoDB" id="9802114at2"/>
<protein>
    <submittedName>
        <fullName evidence="4">CBS domain-containing protein</fullName>
    </submittedName>
</protein>
<evidence type="ECO:0000256" key="2">
    <source>
        <dbReference type="PROSITE-ProRule" id="PRU00703"/>
    </source>
</evidence>
<keyword evidence="1 2" id="KW-0129">CBS domain</keyword>
<dbReference type="SMART" id="SM00116">
    <property type="entry name" value="CBS"/>
    <property type="match status" value="2"/>
</dbReference>
<dbReference type="PANTHER" id="PTHR43080">
    <property type="entry name" value="CBS DOMAIN-CONTAINING PROTEIN CBSX3, MITOCHONDRIAL"/>
    <property type="match status" value="1"/>
</dbReference>
<accession>A0A4S4BI17</accession>
<reference evidence="4 5" key="1">
    <citation type="submission" date="2019-04" db="EMBL/GenBank/DDBJ databases">
        <title>Cohnella sp. nov. isolated from preserved vegetables.</title>
        <authorList>
            <person name="Lin S.-Y."/>
            <person name="Hung M.-H."/>
            <person name="Young C.-C."/>
        </authorList>
    </citation>
    <scope>NUCLEOTIDE SEQUENCE [LARGE SCALE GENOMIC DNA]</scope>
    <source>
        <strain evidence="4 5">CC-MHH1044</strain>
    </source>
</reference>
<proteinExistence type="predicted"/>
<gene>
    <name evidence="4" type="ORF">E6C55_26070</name>
</gene>
<feature type="domain" description="CBS" evidence="3">
    <location>
        <begin position="72"/>
        <end position="131"/>
    </location>
</feature>
<evidence type="ECO:0000313" key="5">
    <source>
        <dbReference type="Proteomes" id="UP000310636"/>
    </source>
</evidence>
<evidence type="ECO:0000259" key="3">
    <source>
        <dbReference type="PROSITE" id="PS51371"/>
    </source>
</evidence>